<dbReference type="AlphaFoldDB" id="A0A654KFQ6"/>
<accession>A0A654KFQ6</accession>
<evidence type="ECO:0000313" key="3">
    <source>
        <dbReference type="Proteomes" id="UP000007472"/>
    </source>
</evidence>
<proteinExistence type="predicted"/>
<protein>
    <submittedName>
        <fullName evidence="2">Uncharacterized protein</fullName>
    </submittedName>
</protein>
<name>A0A654KFQ6_TAYEM</name>
<evidence type="ECO:0000313" key="2">
    <source>
        <dbReference type="EMBL" id="ADU91240.1"/>
    </source>
</evidence>
<organism evidence="2 3">
    <name type="scientific">Taylorella equigenitalis (strain MCE9)</name>
    <dbReference type="NCBI Taxonomy" id="937774"/>
    <lineage>
        <taxon>Bacteria</taxon>
        <taxon>Pseudomonadati</taxon>
        <taxon>Pseudomonadota</taxon>
        <taxon>Betaproteobacteria</taxon>
        <taxon>Burkholderiales</taxon>
        <taxon>Alcaligenaceae</taxon>
        <taxon>Taylorella</taxon>
    </lineage>
</organism>
<dbReference type="EMBL" id="CP002456">
    <property type="protein sequence ID" value="ADU91240.1"/>
    <property type="molecule type" value="Genomic_DNA"/>
</dbReference>
<reference evidence="2 3" key="1">
    <citation type="journal article" date="2011" name="J. Bacteriol.">
        <title>Genome sequence of Taylorella equigenitalis MCE9, the causative agent of contagious equine metritis.</title>
        <authorList>
            <person name="Hebert L."/>
            <person name="Moumen B."/>
            <person name="Duquesne F."/>
            <person name="Breuil M.F."/>
            <person name="Laugier C."/>
            <person name="Batto J.M."/>
            <person name="Renault P."/>
            <person name="Petry S."/>
        </authorList>
    </citation>
    <scope>NUCLEOTIDE SEQUENCE [LARGE SCALE GENOMIC DNA]</scope>
    <source>
        <strain evidence="2 3">MCE9</strain>
    </source>
</reference>
<evidence type="ECO:0000256" key="1">
    <source>
        <dbReference type="SAM" id="MobiDB-lite"/>
    </source>
</evidence>
<dbReference type="Proteomes" id="UP000007472">
    <property type="component" value="Chromosome"/>
</dbReference>
<sequence>MFSANFCPTKSIQKSGASTEQEDVSTICSDGKDYEAGSREEGNITLNFFLSSSVFLGHPT</sequence>
<dbReference type="KEGG" id="teq:TEQUI_0292"/>
<feature type="region of interest" description="Disordered" evidence="1">
    <location>
        <begin position="1"/>
        <end position="23"/>
    </location>
</feature>
<gene>
    <name evidence="2" type="ordered locus">TEQUI_0292</name>
</gene>